<evidence type="ECO:0000313" key="1">
    <source>
        <dbReference type="EMBL" id="ODQ78944.1"/>
    </source>
</evidence>
<dbReference type="Proteomes" id="UP000094336">
    <property type="component" value="Unassembled WGS sequence"/>
</dbReference>
<keyword evidence="2" id="KW-1185">Reference proteome</keyword>
<sequence length="57" mass="6732">MHMQLYLTQLIARDCFPSHLNWRRGISKSQSFTEIYVISCYNVAKFRTPVHANQSSR</sequence>
<protein>
    <submittedName>
        <fullName evidence="1">Uncharacterized protein</fullName>
    </submittedName>
</protein>
<dbReference type="RefSeq" id="XP_018984272.1">
    <property type="nucleotide sequence ID" value="XM_019129139.1"/>
</dbReference>
<reference evidence="2" key="1">
    <citation type="submission" date="2016-05" db="EMBL/GenBank/DDBJ databases">
        <title>Comparative genomics of biotechnologically important yeasts.</title>
        <authorList>
            <consortium name="DOE Joint Genome Institute"/>
            <person name="Riley R."/>
            <person name="Haridas S."/>
            <person name="Wolfe K.H."/>
            <person name="Lopes M.R."/>
            <person name="Hittinger C.T."/>
            <person name="Goker M."/>
            <person name="Salamov A."/>
            <person name="Wisecaver J."/>
            <person name="Long T.M."/>
            <person name="Aerts A.L."/>
            <person name="Barry K."/>
            <person name="Choi C."/>
            <person name="Clum A."/>
            <person name="Coughlan A.Y."/>
            <person name="Deshpande S."/>
            <person name="Douglass A.P."/>
            <person name="Hanson S.J."/>
            <person name="Klenk H.-P."/>
            <person name="Labutti K."/>
            <person name="Lapidus A."/>
            <person name="Lindquist E."/>
            <person name="Lipzen A."/>
            <person name="Meier-Kolthoff J.P."/>
            <person name="Ohm R.A."/>
            <person name="Otillar R.P."/>
            <person name="Pangilinan J."/>
            <person name="Peng Y."/>
            <person name="Rokas A."/>
            <person name="Rosa C.A."/>
            <person name="Scheuner C."/>
            <person name="Sibirny A.A."/>
            <person name="Slot J.C."/>
            <person name="Stielow J.B."/>
            <person name="Sun H."/>
            <person name="Kurtzman C.P."/>
            <person name="Blackwell M."/>
            <person name="Grigoriev I.V."/>
            <person name="Jeffries T.W."/>
        </authorList>
    </citation>
    <scope>NUCLEOTIDE SEQUENCE [LARGE SCALE GENOMIC DNA]</scope>
    <source>
        <strain evidence="2">NRRL Y-12698</strain>
    </source>
</reference>
<dbReference type="AlphaFoldDB" id="A0A1E3QNC6"/>
<accession>A0A1E3QNC6</accession>
<evidence type="ECO:0000313" key="2">
    <source>
        <dbReference type="Proteomes" id="UP000094336"/>
    </source>
</evidence>
<name>A0A1E3QNC6_9ASCO</name>
<dbReference type="GeneID" id="30146992"/>
<dbReference type="EMBL" id="KV454433">
    <property type="protein sequence ID" value="ODQ78944.1"/>
    <property type="molecule type" value="Genomic_DNA"/>
</dbReference>
<gene>
    <name evidence="1" type="ORF">BABINDRAFT_162036</name>
</gene>
<proteinExistence type="predicted"/>
<organism evidence="1 2">
    <name type="scientific">Babjeviella inositovora NRRL Y-12698</name>
    <dbReference type="NCBI Taxonomy" id="984486"/>
    <lineage>
        <taxon>Eukaryota</taxon>
        <taxon>Fungi</taxon>
        <taxon>Dikarya</taxon>
        <taxon>Ascomycota</taxon>
        <taxon>Saccharomycotina</taxon>
        <taxon>Pichiomycetes</taxon>
        <taxon>Serinales incertae sedis</taxon>
        <taxon>Babjeviella</taxon>
    </lineage>
</organism>